<dbReference type="RefSeq" id="XP_033768118.1">
    <property type="nucleotide sequence ID" value="XM_033912227.1"/>
</dbReference>
<dbReference type="GeneID" id="54632487"/>
<evidence type="ECO:0000256" key="1">
    <source>
        <dbReference type="SAM" id="SignalP"/>
    </source>
</evidence>
<organism evidence="2">
    <name type="scientific">Saccharomyces paradoxus</name>
    <name type="common">Yeast</name>
    <name type="synonym">Saccharomyces douglasii</name>
    <dbReference type="NCBI Taxonomy" id="27291"/>
    <lineage>
        <taxon>Eukaryota</taxon>
        <taxon>Fungi</taxon>
        <taxon>Dikarya</taxon>
        <taxon>Ascomycota</taxon>
        <taxon>Saccharomycotina</taxon>
        <taxon>Saccharomycetes</taxon>
        <taxon>Saccharomycetales</taxon>
        <taxon>Saccharomycetaceae</taxon>
        <taxon>Saccharomyces</taxon>
    </lineage>
</organism>
<reference evidence="2" key="1">
    <citation type="journal article" date="2017" name="Nat. Genet.">
        <title>Contrasting evolutionary genome dynamics between domesticated and wild yeasts.</title>
        <authorList>
            <person name="Yue J.X."/>
            <person name="Li J."/>
            <person name="Aigrain L."/>
            <person name="Hallin J."/>
            <person name="Persson K."/>
            <person name="Oliver K."/>
            <person name="Bergstrom A."/>
            <person name="Coupland P."/>
            <person name="Warringer J."/>
            <person name="Lagomarsino M.C."/>
            <person name="Fischer G."/>
            <person name="Durbin R."/>
            <person name="Liti G."/>
        </authorList>
    </citation>
    <scope>NUCLEOTIDE SEQUENCE</scope>
    <source>
        <strain evidence="2">CBS432</strain>
    </source>
</reference>
<reference evidence="2" key="4">
    <citation type="submission" date="2025-08" db="UniProtKB">
        <authorList>
            <consortium name="RefSeq"/>
        </authorList>
    </citation>
    <scope>IDENTIFICATION</scope>
    <source>
        <strain evidence="2">CBS432</strain>
    </source>
</reference>
<protein>
    <submittedName>
        <fullName evidence="2">Swc7p</fullName>
    </submittedName>
</protein>
<dbReference type="Pfam" id="PF17330">
    <property type="entry name" value="SWC7"/>
    <property type="match status" value="1"/>
</dbReference>
<feature type="signal peptide" evidence="1">
    <location>
        <begin position="1"/>
        <end position="23"/>
    </location>
</feature>
<reference evidence="2" key="3">
    <citation type="submission" date="2025-07" db="EMBL/GenBank/DDBJ databases">
        <authorList>
            <consortium name="NCBI Genome Project"/>
        </authorList>
    </citation>
    <scope>NUCLEOTIDE SEQUENCE</scope>
    <source>
        <strain evidence="2">CBS432</strain>
    </source>
</reference>
<name>A0A8B8UWL4_SACPA</name>
<dbReference type="VEuPathDB" id="FungiDB:SPAR_L03940"/>
<keyword evidence="1" id="KW-0732">Signal</keyword>
<accession>A0A8B8UWL4</accession>
<sequence length="132" mass="15062">MNCPSNIVLLLLQIVLQRQQTLAHRDKSLDLQELLREPIIDNDILAEFKKHKLVQLYGPQYCCDISLRGLKTMVTDIFASGIPNAAQPSGNDQPVTVVELANYYYMQRINELQNTELPQLKEVLLTGLEHMD</sequence>
<proteinExistence type="predicted"/>
<feature type="chain" id="PRO_5034874687" evidence="1">
    <location>
        <begin position="24"/>
        <end position="132"/>
    </location>
</feature>
<dbReference type="KEGG" id="spao:SPAR_L03940"/>
<evidence type="ECO:0000313" key="2">
    <source>
        <dbReference type="RefSeq" id="XP_033768118.1"/>
    </source>
</evidence>
<reference evidence="2" key="2">
    <citation type="submission" date="2020-01" db="EMBL/GenBank/DDBJ databases">
        <title>Population-level Yeast Reference Genomes.</title>
        <authorList>
            <person name="Yue J.-X."/>
        </authorList>
    </citation>
    <scope>NUCLEOTIDE SEQUENCE</scope>
    <source>
        <strain evidence="2">CBS432</strain>
    </source>
</reference>
<dbReference type="InterPro" id="IPR020195">
    <property type="entry name" value="SWR1_Swc7"/>
</dbReference>
<gene>
    <name evidence="2" type="primary">SWC7</name>
    <name evidence="2" type="ORF">SPAR_L03940</name>
</gene>
<dbReference type="OrthoDB" id="4067990at2759"/>
<dbReference type="AlphaFoldDB" id="A0A8B8UWL4"/>